<dbReference type="PANTHER" id="PTHR12526:SF510">
    <property type="entry name" value="D-INOSITOL 3-PHOSPHATE GLYCOSYLTRANSFERASE"/>
    <property type="match status" value="1"/>
</dbReference>
<reference evidence="5 6" key="1">
    <citation type="journal article" date="2019" name="Nat. Microbiol.">
        <title>Mediterranean grassland soil C-N compound turnover is dependent on rainfall and depth, and is mediated by genomically divergent microorganisms.</title>
        <authorList>
            <person name="Diamond S."/>
            <person name="Andeer P.F."/>
            <person name="Li Z."/>
            <person name="Crits-Christoph A."/>
            <person name="Burstein D."/>
            <person name="Anantharaman K."/>
            <person name="Lane K.R."/>
            <person name="Thomas B.C."/>
            <person name="Pan C."/>
            <person name="Northen T.R."/>
            <person name="Banfield J.F."/>
        </authorList>
    </citation>
    <scope>NUCLEOTIDE SEQUENCE [LARGE SCALE GENOMIC DNA]</scope>
    <source>
        <strain evidence="5">NP_6</strain>
    </source>
</reference>
<feature type="domain" description="Glycosyltransferase subfamily 4-like N-terminal" evidence="4">
    <location>
        <begin position="15"/>
        <end position="199"/>
    </location>
</feature>
<dbReference type="SUPFAM" id="SSF53756">
    <property type="entry name" value="UDP-Glycosyltransferase/glycogen phosphorylase"/>
    <property type="match status" value="1"/>
</dbReference>
<gene>
    <name evidence="5" type="ORF">E6H03_05430</name>
</gene>
<evidence type="ECO:0000259" key="4">
    <source>
        <dbReference type="Pfam" id="PF13439"/>
    </source>
</evidence>
<dbReference type="PANTHER" id="PTHR12526">
    <property type="entry name" value="GLYCOSYLTRANSFERASE"/>
    <property type="match status" value="1"/>
</dbReference>
<dbReference type="AlphaFoldDB" id="A0A537JG30"/>
<comment type="caution">
    <text evidence="5">The sequence shown here is derived from an EMBL/GenBank/DDBJ whole genome shotgun (WGS) entry which is preliminary data.</text>
</comment>
<keyword evidence="1" id="KW-0328">Glycosyltransferase</keyword>
<dbReference type="InterPro" id="IPR028098">
    <property type="entry name" value="Glyco_trans_4-like_N"/>
</dbReference>
<evidence type="ECO:0000256" key="2">
    <source>
        <dbReference type="ARBA" id="ARBA00022679"/>
    </source>
</evidence>
<protein>
    <submittedName>
        <fullName evidence="5">Glycosyltransferase family 4 protein</fullName>
    </submittedName>
</protein>
<sequence>MPRVLLVHYTTPPVVGGVERVLARHARLLAGEGFEAHVVTGRGGPVGPGVRLHRLPCIDSRNRRVLAVTRELEAGRVTPAFHGLVAQIREDLRRLLAGADICIVHNALVLHKNLALTAALHQLAPQSSIRFVAWCHDLAWTNPQDRSHLHPGAPWSLLRTAIPGVTYVAVSTDGRRELAALLGVPKAQIEIVPNGVDPAAFLRLAPTGRWLAAALRLWEQQVVLLLPVRITRRKQIEYALHVVAELVRRELAVRLLITGPPGAHTPGNREYLDELRGLRHRLGLDAQVVFCADLPGPRGRRLRLSDRTMADLYLLADALILPSRREGFGLPLLEAALARLPAWTSDLPPLREVGGDAIHTFDLADPPAAVALRLIHTLMEERGYRLRRRVLASYTWEGIMRERIIPLLTRLVGVARP</sequence>
<dbReference type="GO" id="GO:0016757">
    <property type="term" value="F:glycosyltransferase activity"/>
    <property type="evidence" value="ECO:0007669"/>
    <property type="project" value="UniProtKB-KW"/>
</dbReference>
<evidence type="ECO:0000256" key="1">
    <source>
        <dbReference type="ARBA" id="ARBA00022676"/>
    </source>
</evidence>
<feature type="domain" description="Glycosyl transferase family 1" evidence="3">
    <location>
        <begin position="219"/>
        <end position="382"/>
    </location>
</feature>
<dbReference type="Pfam" id="PF13439">
    <property type="entry name" value="Glyco_transf_4"/>
    <property type="match status" value="1"/>
</dbReference>
<dbReference type="Pfam" id="PF00534">
    <property type="entry name" value="Glycos_transf_1"/>
    <property type="match status" value="1"/>
</dbReference>
<dbReference type="CDD" id="cd03801">
    <property type="entry name" value="GT4_PimA-like"/>
    <property type="match status" value="1"/>
</dbReference>
<dbReference type="Gene3D" id="3.40.50.2000">
    <property type="entry name" value="Glycogen Phosphorylase B"/>
    <property type="match status" value="2"/>
</dbReference>
<dbReference type="Proteomes" id="UP000318093">
    <property type="component" value="Unassembled WGS sequence"/>
</dbReference>
<evidence type="ECO:0000313" key="6">
    <source>
        <dbReference type="Proteomes" id="UP000318093"/>
    </source>
</evidence>
<name>A0A537JG30_9BACT</name>
<dbReference type="InterPro" id="IPR001296">
    <property type="entry name" value="Glyco_trans_1"/>
</dbReference>
<evidence type="ECO:0000259" key="3">
    <source>
        <dbReference type="Pfam" id="PF00534"/>
    </source>
</evidence>
<organism evidence="5 6">
    <name type="scientific">Candidatus Segetimicrobium genomatis</name>
    <dbReference type="NCBI Taxonomy" id="2569760"/>
    <lineage>
        <taxon>Bacteria</taxon>
        <taxon>Bacillati</taxon>
        <taxon>Candidatus Sysuimicrobiota</taxon>
        <taxon>Candidatus Sysuimicrobiia</taxon>
        <taxon>Candidatus Sysuimicrobiales</taxon>
        <taxon>Candidatus Segetimicrobiaceae</taxon>
        <taxon>Candidatus Segetimicrobium</taxon>
    </lineage>
</organism>
<proteinExistence type="predicted"/>
<keyword evidence="2 5" id="KW-0808">Transferase</keyword>
<evidence type="ECO:0000313" key="5">
    <source>
        <dbReference type="EMBL" id="TMI82507.1"/>
    </source>
</evidence>
<dbReference type="EMBL" id="VBAN01000158">
    <property type="protein sequence ID" value="TMI82507.1"/>
    <property type="molecule type" value="Genomic_DNA"/>
</dbReference>
<accession>A0A537JG30</accession>